<evidence type="ECO:0000256" key="4">
    <source>
        <dbReference type="ARBA" id="ARBA00023136"/>
    </source>
</evidence>
<comment type="subcellular location">
    <subcellularLocation>
        <location evidence="1">Membrane</location>
        <topology evidence="1">Multi-pass membrane protein</topology>
    </subcellularLocation>
</comment>
<proteinExistence type="predicted"/>
<evidence type="ECO:0000259" key="7">
    <source>
        <dbReference type="Pfam" id="PF05154"/>
    </source>
</evidence>
<evidence type="ECO:0000256" key="6">
    <source>
        <dbReference type="SAM" id="Phobius"/>
    </source>
</evidence>
<accession>A0ABS9J590</accession>
<keyword evidence="4 6" id="KW-0472">Membrane</keyword>
<evidence type="ECO:0000256" key="3">
    <source>
        <dbReference type="ARBA" id="ARBA00022989"/>
    </source>
</evidence>
<dbReference type="Proteomes" id="UP000829517">
    <property type="component" value="Unassembled WGS sequence"/>
</dbReference>
<dbReference type="RefSeq" id="WP_236959462.1">
    <property type="nucleotide sequence ID" value="NZ_JAETXX010000007.1"/>
</dbReference>
<feature type="domain" description="TM2" evidence="7">
    <location>
        <begin position="41"/>
        <end position="84"/>
    </location>
</feature>
<protein>
    <submittedName>
        <fullName evidence="8">TM2 domain-containing protein</fullName>
    </submittedName>
</protein>
<feature type="transmembrane region" description="Helical" evidence="6">
    <location>
        <begin position="71"/>
        <end position="94"/>
    </location>
</feature>
<keyword evidence="9" id="KW-1185">Reference proteome</keyword>
<organism evidence="8 9">
    <name type="scientific">Joostella atrarenae</name>
    <dbReference type="NCBI Taxonomy" id="679257"/>
    <lineage>
        <taxon>Bacteria</taxon>
        <taxon>Pseudomonadati</taxon>
        <taxon>Bacteroidota</taxon>
        <taxon>Flavobacteriia</taxon>
        <taxon>Flavobacteriales</taxon>
        <taxon>Flavobacteriaceae</taxon>
        <taxon>Joostella</taxon>
    </lineage>
</organism>
<evidence type="ECO:0000313" key="8">
    <source>
        <dbReference type="EMBL" id="MCF8715498.1"/>
    </source>
</evidence>
<feature type="region of interest" description="Disordered" evidence="5">
    <location>
        <begin position="1"/>
        <end position="24"/>
    </location>
</feature>
<evidence type="ECO:0000256" key="1">
    <source>
        <dbReference type="ARBA" id="ARBA00004141"/>
    </source>
</evidence>
<reference evidence="8 9" key="1">
    <citation type="submission" date="2021-01" db="EMBL/GenBank/DDBJ databases">
        <title>Genome sequencing of Joostella atrarenae M1-2 (= KCTC 23194).</title>
        <authorList>
            <person name="Zakaria M.R."/>
            <person name="Lam M.Q."/>
            <person name="Chong C.S."/>
        </authorList>
    </citation>
    <scope>NUCLEOTIDE SEQUENCE [LARGE SCALE GENOMIC DNA]</scope>
    <source>
        <strain evidence="8 9">M1-2</strain>
    </source>
</reference>
<evidence type="ECO:0000256" key="5">
    <source>
        <dbReference type="SAM" id="MobiDB-lite"/>
    </source>
</evidence>
<keyword evidence="2 6" id="KW-0812">Transmembrane</keyword>
<dbReference type="Pfam" id="PF05154">
    <property type="entry name" value="TM2"/>
    <property type="match status" value="1"/>
</dbReference>
<feature type="transmembrane region" description="Helical" evidence="6">
    <location>
        <begin position="45"/>
        <end position="64"/>
    </location>
</feature>
<name>A0ABS9J590_9FLAO</name>
<evidence type="ECO:0000313" key="9">
    <source>
        <dbReference type="Proteomes" id="UP000829517"/>
    </source>
</evidence>
<evidence type="ECO:0000256" key="2">
    <source>
        <dbReference type="ARBA" id="ARBA00022692"/>
    </source>
</evidence>
<dbReference type="EMBL" id="JAETXX010000007">
    <property type="protein sequence ID" value="MCF8715498.1"/>
    <property type="molecule type" value="Genomic_DNA"/>
</dbReference>
<sequence length="119" mass="13272">MNDNEKNFEDKAKDFSEEAKKTANEFKEGAREAQTSFETQNNKKVMAGVLGIVLGALGIHKFVLGYQKEGLIMLLGSILTCGILAPVMSIIGLIEGIIYLTKSDEEFFQTYQIGKKTWF</sequence>
<keyword evidence="3 6" id="KW-1133">Transmembrane helix</keyword>
<gene>
    <name evidence="8" type="ORF">JM658_11740</name>
</gene>
<comment type="caution">
    <text evidence="8">The sequence shown here is derived from an EMBL/GenBank/DDBJ whole genome shotgun (WGS) entry which is preliminary data.</text>
</comment>
<dbReference type="InterPro" id="IPR007829">
    <property type="entry name" value="TM2"/>
</dbReference>